<dbReference type="OrthoDB" id="2719518at2"/>
<evidence type="ECO:0000313" key="1">
    <source>
        <dbReference type="EMBL" id="GEN86638.1"/>
    </source>
</evidence>
<dbReference type="STRING" id="582851.GCA_900162665_00254"/>
<dbReference type="Proteomes" id="UP000321558">
    <property type="component" value="Unassembled WGS sequence"/>
</dbReference>
<dbReference type="AlphaFoldDB" id="A0A511ZGR9"/>
<evidence type="ECO:0000313" key="2">
    <source>
        <dbReference type="Proteomes" id="UP000321558"/>
    </source>
</evidence>
<proteinExistence type="predicted"/>
<gene>
    <name evidence="1" type="ORF">OSO01_13770</name>
</gene>
<sequence>MKKFSIILLLFTIIPILNSCQSEEDIQVIEFQFTDYQVIYVPPDDDNDSYMNTFIDLKAKYPKELSSPEKRTMDNQDLPSDYTLSTNSFYLLKDESVVFSVENAMSRGQIMDTLESIVNTSNQIVY</sequence>
<accession>A0A511ZGR9</accession>
<name>A0A511ZGR9_9BACI</name>
<keyword evidence="2" id="KW-1185">Reference proteome</keyword>
<reference evidence="1 2" key="1">
    <citation type="submission" date="2019-07" db="EMBL/GenBank/DDBJ databases">
        <title>Whole genome shotgun sequence of Oceanobacillus sojae NBRC 105379.</title>
        <authorList>
            <person name="Hosoyama A."/>
            <person name="Uohara A."/>
            <person name="Ohji S."/>
            <person name="Ichikawa N."/>
        </authorList>
    </citation>
    <scope>NUCLEOTIDE SEQUENCE [LARGE SCALE GENOMIC DNA]</scope>
    <source>
        <strain evidence="1 2">NBRC 105379</strain>
    </source>
</reference>
<dbReference type="EMBL" id="BJYM01000004">
    <property type="protein sequence ID" value="GEN86638.1"/>
    <property type="molecule type" value="Genomic_DNA"/>
</dbReference>
<organism evidence="1 2">
    <name type="scientific">Oceanobacillus sojae</name>
    <dbReference type="NCBI Taxonomy" id="582851"/>
    <lineage>
        <taxon>Bacteria</taxon>
        <taxon>Bacillati</taxon>
        <taxon>Bacillota</taxon>
        <taxon>Bacilli</taxon>
        <taxon>Bacillales</taxon>
        <taxon>Bacillaceae</taxon>
        <taxon>Oceanobacillus</taxon>
    </lineage>
</organism>
<comment type="caution">
    <text evidence="1">The sequence shown here is derived from an EMBL/GenBank/DDBJ whole genome shotgun (WGS) entry which is preliminary data.</text>
</comment>
<protein>
    <submittedName>
        <fullName evidence="1">Uncharacterized protein</fullName>
    </submittedName>
</protein>
<dbReference type="RefSeq" id="WP_147209666.1">
    <property type="nucleotide sequence ID" value="NZ_BJYM01000004.1"/>
</dbReference>